<feature type="region of interest" description="Disordered" evidence="1">
    <location>
        <begin position="45"/>
        <end position="73"/>
    </location>
</feature>
<reference evidence="2" key="4">
    <citation type="submission" date="2019-03" db="UniProtKB">
        <authorList>
            <consortium name="EnsemblPlants"/>
        </authorList>
    </citation>
    <scope>IDENTIFICATION</scope>
</reference>
<organism evidence="2 3">
    <name type="scientific">Aegilops tauschii subsp. strangulata</name>
    <name type="common">Goatgrass</name>
    <dbReference type="NCBI Taxonomy" id="200361"/>
    <lineage>
        <taxon>Eukaryota</taxon>
        <taxon>Viridiplantae</taxon>
        <taxon>Streptophyta</taxon>
        <taxon>Embryophyta</taxon>
        <taxon>Tracheophyta</taxon>
        <taxon>Spermatophyta</taxon>
        <taxon>Magnoliopsida</taxon>
        <taxon>Liliopsida</taxon>
        <taxon>Poales</taxon>
        <taxon>Poaceae</taxon>
        <taxon>BOP clade</taxon>
        <taxon>Pooideae</taxon>
        <taxon>Triticodae</taxon>
        <taxon>Triticeae</taxon>
        <taxon>Triticinae</taxon>
        <taxon>Aegilops</taxon>
    </lineage>
</organism>
<dbReference type="EnsemblPlants" id="AET2Gv20061100.4">
    <property type="protein sequence ID" value="AET2Gv20061100.4"/>
    <property type="gene ID" value="AET2Gv20061100"/>
</dbReference>
<evidence type="ECO:0000313" key="2">
    <source>
        <dbReference type="EnsemblPlants" id="AET2Gv20061100.4"/>
    </source>
</evidence>
<keyword evidence="3" id="KW-1185">Reference proteome</keyword>
<protein>
    <submittedName>
        <fullName evidence="2">Uncharacterized protein</fullName>
    </submittedName>
</protein>
<dbReference type="Proteomes" id="UP000015105">
    <property type="component" value="Chromosome 2D"/>
</dbReference>
<dbReference type="Gramene" id="AET2Gv20061100.4">
    <property type="protein sequence ID" value="AET2Gv20061100.4"/>
    <property type="gene ID" value="AET2Gv20061100"/>
</dbReference>
<name>A0A453ABP3_AEGTS</name>
<reference evidence="2" key="3">
    <citation type="journal article" date="2017" name="Nature">
        <title>Genome sequence of the progenitor of the wheat D genome Aegilops tauschii.</title>
        <authorList>
            <person name="Luo M.C."/>
            <person name="Gu Y.Q."/>
            <person name="Puiu D."/>
            <person name="Wang H."/>
            <person name="Twardziok S.O."/>
            <person name="Deal K.R."/>
            <person name="Huo N."/>
            <person name="Zhu T."/>
            <person name="Wang L."/>
            <person name="Wang Y."/>
            <person name="McGuire P.E."/>
            <person name="Liu S."/>
            <person name="Long H."/>
            <person name="Ramasamy R.K."/>
            <person name="Rodriguez J.C."/>
            <person name="Van S.L."/>
            <person name="Yuan L."/>
            <person name="Wang Z."/>
            <person name="Xia Z."/>
            <person name="Xiao L."/>
            <person name="Anderson O.D."/>
            <person name="Ouyang S."/>
            <person name="Liang Y."/>
            <person name="Zimin A.V."/>
            <person name="Pertea G."/>
            <person name="Qi P."/>
            <person name="Bennetzen J.L."/>
            <person name="Dai X."/>
            <person name="Dawson M.W."/>
            <person name="Muller H.G."/>
            <person name="Kugler K."/>
            <person name="Rivarola-Duarte L."/>
            <person name="Spannagl M."/>
            <person name="Mayer K.F.X."/>
            <person name="Lu F.H."/>
            <person name="Bevan M.W."/>
            <person name="Leroy P."/>
            <person name="Li P."/>
            <person name="You F.M."/>
            <person name="Sun Q."/>
            <person name="Liu Z."/>
            <person name="Lyons E."/>
            <person name="Wicker T."/>
            <person name="Salzberg S.L."/>
            <person name="Devos K.M."/>
            <person name="Dvorak J."/>
        </authorList>
    </citation>
    <scope>NUCLEOTIDE SEQUENCE [LARGE SCALE GENOMIC DNA]</scope>
    <source>
        <strain evidence="2">cv. AL8/78</strain>
    </source>
</reference>
<sequence>AKRQRFPSTYTCGLQVPFSVVGSEESPPTLIPTVRPALHYVPATEGRPDCAQHSKRLQRAKEPRLSTDPGPAGVGGCAFQMESTLLVFPRSMRSTIFYHLTSDQRGASNSLTNGSCSAVAFIQITL</sequence>
<evidence type="ECO:0000313" key="3">
    <source>
        <dbReference type="Proteomes" id="UP000015105"/>
    </source>
</evidence>
<dbReference type="AlphaFoldDB" id="A0A453ABP3"/>
<reference evidence="3" key="1">
    <citation type="journal article" date="2014" name="Science">
        <title>Ancient hybridizations among the ancestral genomes of bread wheat.</title>
        <authorList>
            <consortium name="International Wheat Genome Sequencing Consortium,"/>
            <person name="Marcussen T."/>
            <person name="Sandve S.R."/>
            <person name="Heier L."/>
            <person name="Spannagl M."/>
            <person name="Pfeifer M."/>
            <person name="Jakobsen K.S."/>
            <person name="Wulff B.B."/>
            <person name="Steuernagel B."/>
            <person name="Mayer K.F."/>
            <person name="Olsen O.A."/>
        </authorList>
    </citation>
    <scope>NUCLEOTIDE SEQUENCE [LARGE SCALE GENOMIC DNA]</scope>
    <source>
        <strain evidence="3">cv. AL8/78</strain>
    </source>
</reference>
<evidence type="ECO:0000256" key="1">
    <source>
        <dbReference type="SAM" id="MobiDB-lite"/>
    </source>
</evidence>
<reference evidence="3" key="2">
    <citation type="journal article" date="2017" name="Nat. Plants">
        <title>The Aegilops tauschii genome reveals multiple impacts of transposons.</title>
        <authorList>
            <person name="Zhao G."/>
            <person name="Zou C."/>
            <person name="Li K."/>
            <person name="Wang K."/>
            <person name="Li T."/>
            <person name="Gao L."/>
            <person name="Zhang X."/>
            <person name="Wang H."/>
            <person name="Yang Z."/>
            <person name="Liu X."/>
            <person name="Jiang W."/>
            <person name="Mao L."/>
            <person name="Kong X."/>
            <person name="Jiao Y."/>
            <person name="Jia J."/>
        </authorList>
    </citation>
    <scope>NUCLEOTIDE SEQUENCE [LARGE SCALE GENOMIC DNA]</scope>
    <source>
        <strain evidence="3">cv. AL8/78</strain>
    </source>
</reference>
<accession>A0A453ABP3</accession>
<proteinExistence type="predicted"/>
<reference evidence="2" key="5">
    <citation type="journal article" date="2021" name="G3 (Bethesda)">
        <title>Aegilops tauschii genome assembly Aet v5.0 features greater sequence contiguity and improved annotation.</title>
        <authorList>
            <person name="Wang L."/>
            <person name="Zhu T."/>
            <person name="Rodriguez J.C."/>
            <person name="Deal K.R."/>
            <person name="Dubcovsky J."/>
            <person name="McGuire P.E."/>
            <person name="Lux T."/>
            <person name="Spannagl M."/>
            <person name="Mayer K.F.X."/>
            <person name="Baldrich P."/>
            <person name="Meyers B.C."/>
            <person name="Huo N."/>
            <person name="Gu Y.Q."/>
            <person name="Zhou H."/>
            <person name="Devos K.M."/>
            <person name="Bennetzen J.L."/>
            <person name="Unver T."/>
            <person name="Budak H."/>
            <person name="Gulick P.J."/>
            <person name="Galiba G."/>
            <person name="Kalapos B."/>
            <person name="Nelson D.R."/>
            <person name="Li P."/>
            <person name="You F.M."/>
            <person name="Luo M.C."/>
            <person name="Dvorak J."/>
        </authorList>
    </citation>
    <scope>NUCLEOTIDE SEQUENCE [LARGE SCALE GENOMIC DNA]</scope>
    <source>
        <strain evidence="2">cv. AL8/78</strain>
    </source>
</reference>